<sequence>MSLLAQMMLVTSLALPGADTPVPREAVTMQDGRAFVNCQWLQQNRIDLSCRQTPDSVTLSDTFWPVVVWSIDRKGTGTYHPTAGNTVQRQFTPPLKLGLLIPEYWLAARDLTLLLGVPVRWDSGRLWLGPTPGFQRSQAKQIKASKALVQTRKQRGLPPLSGHLEGEEDVLLVPASSADLACSWVEHQVTCWNWQHEGWKQTWQATTGRHPFDPWPQKTASALNAVLGDTTTLSGNKPVWFDGLAYEVRGGSGMSRSVRRGRVAPGGLWTQVYEKAGLIDDAFAPPEF</sequence>
<keyword evidence="2" id="KW-1185">Reference proteome</keyword>
<comment type="caution">
    <text evidence="1">The sequence shown here is derived from an EMBL/GenBank/DDBJ whole genome shotgun (WGS) entry which is preliminary data.</text>
</comment>
<accession>A0A418VHM2</accession>
<dbReference type="AlphaFoldDB" id="A0A418VHM2"/>
<dbReference type="OrthoDB" id="68330at2"/>
<dbReference type="RefSeq" id="WP_119760178.1">
    <property type="nucleotide sequence ID" value="NZ_QYUJ01000004.1"/>
</dbReference>
<organism evidence="1 2">
    <name type="scientific">Deinococcus cavernae</name>
    <dbReference type="NCBI Taxonomy" id="2320857"/>
    <lineage>
        <taxon>Bacteria</taxon>
        <taxon>Thermotogati</taxon>
        <taxon>Deinococcota</taxon>
        <taxon>Deinococci</taxon>
        <taxon>Deinococcales</taxon>
        <taxon>Deinococcaceae</taxon>
        <taxon>Deinococcus</taxon>
    </lineage>
</organism>
<reference evidence="1 2" key="1">
    <citation type="submission" date="2018-09" db="EMBL/GenBank/DDBJ databases">
        <authorList>
            <person name="Zhu H."/>
        </authorList>
    </citation>
    <scope>NUCLEOTIDE SEQUENCE [LARGE SCALE GENOMIC DNA]</scope>
    <source>
        <strain evidence="1 2">K2S05-167</strain>
    </source>
</reference>
<name>A0A418VHM2_9DEIO</name>
<evidence type="ECO:0000313" key="2">
    <source>
        <dbReference type="Proteomes" id="UP000286287"/>
    </source>
</evidence>
<proteinExistence type="predicted"/>
<protein>
    <submittedName>
        <fullName evidence="1">Uncharacterized protein</fullName>
    </submittedName>
</protein>
<evidence type="ECO:0000313" key="1">
    <source>
        <dbReference type="EMBL" id="RJF75639.1"/>
    </source>
</evidence>
<gene>
    <name evidence="1" type="ORF">D3875_00895</name>
</gene>
<dbReference type="EMBL" id="QYUJ01000004">
    <property type="protein sequence ID" value="RJF75639.1"/>
    <property type="molecule type" value="Genomic_DNA"/>
</dbReference>
<dbReference type="Proteomes" id="UP000286287">
    <property type="component" value="Unassembled WGS sequence"/>
</dbReference>